<organism evidence="2 3">
    <name type="scientific">Brassicogethes aeneus</name>
    <name type="common">Rape pollen beetle</name>
    <name type="synonym">Meligethes aeneus</name>
    <dbReference type="NCBI Taxonomy" id="1431903"/>
    <lineage>
        <taxon>Eukaryota</taxon>
        <taxon>Metazoa</taxon>
        <taxon>Ecdysozoa</taxon>
        <taxon>Arthropoda</taxon>
        <taxon>Hexapoda</taxon>
        <taxon>Insecta</taxon>
        <taxon>Pterygota</taxon>
        <taxon>Neoptera</taxon>
        <taxon>Endopterygota</taxon>
        <taxon>Coleoptera</taxon>
        <taxon>Polyphaga</taxon>
        <taxon>Cucujiformia</taxon>
        <taxon>Nitidulidae</taxon>
        <taxon>Meligethinae</taxon>
        <taxon>Brassicogethes</taxon>
    </lineage>
</organism>
<name>A0A9P0FLP0_BRAAE</name>
<keyword evidence="3" id="KW-1185">Reference proteome</keyword>
<dbReference type="PANTHER" id="PTHR35826:SF1">
    <property type="entry name" value="PROTEIN ATP6V1FNB-LIKE"/>
    <property type="match status" value="1"/>
</dbReference>
<reference evidence="2" key="1">
    <citation type="submission" date="2021-12" db="EMBL/GenBank/DDBJ databases">
        <authorList>
            <person name="King R."/>
        </authorList>
    </citation>
    <scope>NUCLEOTIDE SEQUENCE</scope>
</reference>
<dbReference type="OrthoDB" id="410807at2759"/>
<gene>
    <name evidence="2" type="ORF">MELIAE_LOCUS9237</name>
</gene>
<feature type="domain" description="Sperm microtubule inner protein 1 C-terminal" evidence="1">
    <location>
        <begin position="79"/>
        <end position="172"/>
    </location>
</feature>
<accession>A0A9P0FLP0</accession>
<dbReference type="Proteomes" id="UP001154078">
    <property type="component" value="Chromosome 6"/>
</dbReference>
<proteinExistence type="predicted"/>
<sequence>MTTPKKDLTTAHQDFLIHMYEKETALTLKWYRTYQSSTKKRANFPVHYNKNINNEHLQREFIANRLEDFKHDDAVKHGDKETDAIDKKFLNIMKPVDPDVKKILISAVPDARNKYLKERYNVLPENRYYFPECTNFDYGWEMWSSPKQYQGFGNQAIIKNSFYRRNGTQRDPDWYREPCKLSPTICGII</sequence>
<evidence type="ECO:0000313" key="2">
    <source>
        <dbReference type="EMBL" id="CAH0559057.1"/>
    </source>
</evidence>
<evidence type="ECO:0000259" key="1">
    <source>
        <dbReference type="Pfam" id="PF22589"/>
    </source>
</evidence>
<dbReference type="PANTHER" id="PTHR35826">
    <property type="entry name" value="PROTEIN ATP6V1FNB-LIKE"/>
    <property type="match status" value="1"/>
</dbReference>
<dbReference type="AlphaFoldDB" id="A0A9P0FLP0"/>
<dbReference type="InterPro" id="IPR054323">
    <property type="entry name" value="SPMIP1_C"/>
</dbReference>
<dbReference type="Pfam" id="PF22589">
    <property type="entry name" value="SPMIP1"/>
    <property type="match status" value="1"/>
</dbReference>
<dbReference type="EMBL" id="OV121137">
    <property type="protein sequence ID" value="CAH0559057.1"/>
    <property type="molecule type" value="Genomic_DNA"/>
</dbReference>
<evidence type="ECO:0000313" key="3">
    <source>
        <dbReference type="Proteomes" id="UP001154078"/>
    </source>
</evidence>
<protein>
    <recommendedName>
        <fullName evidence="1">Sperm microtubule inner protein 1 C-terminal domain-containing protein</fullName>
    </recommendedName>
</protein>